<evidence type="ECO:0000313" key="4">
    <source>
        <dbReference type="Proteomes" id="UP000887568"/>
    </source>
</evidence>
<dbReference type="RefSeq" id="XP_038055864.1">
    <property type="nucleotide sequence ID" value="XM_038199936.1"/>
</dbReference>
<dbReference type="Gene3D" id="1.10.533.10">
    <property type="entry name" value="Death Domain, Fas"/>
    <property type="match status" value="3"/>
</dbReference>
<dbReference type="EnsemblMetazoa" id="XM_038199936.1">
    <property type="protein sequence ID" value="XP_038055864.1"/>
    <property type="gene ID" value="LOC119727862"/>
</dbReference>
<proteinExistence type="predicted"/>
<feature type="domain" description="Death" evidence="2">
    <location>
        <begin position="532"/>
        <end position="616"/>
    </location>
</feature>
<dbReference type="PROSITE" id="PS50017">
    <property type="entry name" value="DEATH_DOMAIN"/>
    <property type="match status" value="3"/>
</dbReference>
<dbReference type="Proteomes" id="UP000887568">
    <property type="component" value="Unplaced"/>
</dbReference>
<feature type="domain" description="Death" evidence="2">
    <location>
        <begin position="618"/>
        <end position="701"/>
    </location>
</feature>
<dbReference type="PANTHER" id="PTHR15077">
    <property type="entry name" value="FAS-ASSOCIATING DEATH DOMAIN-CONTAINING PROTEIN FADD"/>
    <property type="match status" value="1"/>
</dbReference>
<dbReference type="OrthoDB" id="2126785at2759"/>
<dbReference type="GO" id="GO:0007165">
    <property type="term" value="P:signal transduction"/>
    <property type="evidence" value="ECO:0007669"/>
    <property type="project" value="InterPro"/>
</dbReference>
<dbReference type="GeneID" id="119727862"/>
<keyword evidence="4" id="KW-1185">Reference proteome</keyword>
<name>A0A913ZWG7_PATMI</name>
<feature type="region of interest" description="Disordered" evidence="1">
    <location>
        <begin position="393"/>
        <end position="413"/>
    </location>
</feature>
<evidence type="ECO:0000259" key="2">
    <source>
        <dbReference type="PROSITE" id="PS50017"/>
    </source>
</evidence>
<feature type="region of interest" description="Disordered" evidence="1">
    <location>
        <begin position="784"/>
        <end position="803"/>
    </location>
</feature>
<dbReference type="InterPro" id="IPR011029">
    <property type="entry name" value="DEATH-like_dom_sf"/>
</dbReference>
<dbReference type="InterPro" id="IPR000488">
    <property type="entry name" value="Death_dom"/>
</dbReference>
<dbReference type="InterPro" id="IPR016729">
    <property type="entry name" value="FADD"/>
</dbReference>
<dbReference type="SUPFAM" id="SSF47986">
    <property type="entry name" value="DEATH domain"/>
    <property type="match status" value="3"/>
</dbReference>
<accession>A0A913ZWG7</accession>
<sequence>MDLPVPNAQAVSDYFRRILTAILEELVDKVPNHGYISNTEIVKQSLRSISNLYKSGLRFANSGLRSDWNDPANRCAYVFLYLMHHCYLVYGSLQYSDEVIRSWRNRSSLKVCSIGGGPGSDLVGLTTFLRMHGIFPRSLECLVFDLYPNWKDTWDTIYTHLQDTFSVTYHMCDLVKDTLGLHIRDLQFIKQADILTLSKSFSAVSAFFRADSSKGAFLRDVLQQTKPGCLVLYIDNEYSGCTQFQRDFASRAGMDLVFEFRGKPTSPKGAYSDIIQKYNNLFEFTPMRSCNVTIQLFRKKGAAPSGPHSAVPQGFPVGIFSSSSRSTPYHDVISSYGGFHGTAMRNTVTPQATSPQLSSGIPLAASNVYPAYSTYNQPYPFDHTTTVERPSLESYRTQTTPQTTPQTTSRLTNTTPGCYGQVVPQGPPVGIISSSSRSQSTPHHDVISSFNSVHEMAIRNTVTPRATSQQYSASGISRAAGNTYPSHSPQYSSGITRAAGNTYPETAARNRPYSSHQLRTNTVASQDVDEFDDEVLENVANLLDQAWPTVATYLSFDDDECQAIIEAHPGRIKQQALQMLTAWRAGYAGPDILAELKGALRAVGLHTLLPELGGKILENPTLQKVAESVGNKWRNLAHYLSFDVEQCRNIQAAFATTREQAGQMIAAWRQSFTGDNPVQFLATALIAIGHDDLARELGEEILESPTLQKVARSVDNKWLRLAQHLSFDVEQCRDIQAAFSTTREQAGQMIAAWRQSFTGDNPVQYLALALIAIGRDDLARELGRNNTFPPKKAPSTAAFMPLE</sequence>
<protein>
    <recommendedName>
        <fullName evidence="2">Death domain-containing protein</fullName>
    </recommendedName>
</protein>
<dbReference type="Pfam" id="PF00531">
    <property type="entry name" value="Death"/>
    <property type="match status" value="3"/>
</dbReference>
<feature type="domain" description="Death" evidence="2">
    <location>
        <begin position="703"/>
        <end position="786"/>
    </location>
</feature>
<evidence type="ECO:0000313" key="3">
    <source>
        <dbReference type="EnsemblMetazoa" id="XP_038055864.1"/>
    </source>
</evidence>
<dbReference type="CDD" id="cd01670">
    <property type="entry name" value="Death"/>
    <property type="match status" value="3"/>
</dbReference>
<reference evidence="3" key="1">
    <citation type="submission" date="2022-11" db="UniProtKB">
        <authorList>
            <consortium name="EnsemblMetazoa"/>
        </authorList>
    </citation>
    <scope>IDENTIFICATION</scope>
</reference>
<feature type="compositionally biased region" description="Low complexity" evidence="1">
    <location>
        <begin position="397"/>
        <end position="413"/>
    </location>
</feature>
<organism evidence="3 4">
    <name type="scientific">Patiria miniata</name>
    <name type="common">Bat star</name>
    <name type="synonym">Asterina miniata</name>
    <dbReference type="NCBI Taxonomy" id="46514"/>
    <lineage>
        <taxon>Eukaryota</taxon>
        <taxon>Metazoa</taxon>
        <taxon>Echinodermata</taxon>
        <taxon>Eleutherozoa</taxon>
        <taxon>Asterozoa</taxon>
        <taxon>Asteroidea</taxon>
        <taxon>Valvatacea</taxon>
        <taxon>Valvatida</taxon>
        <taxon>Asterinidae</taxon>
        <taxon>Patiria</taxon>
    </lineage>
</organism>
<evidence type="ECO:0000256" key="1">
    <source>
        <dbReference type="SAM" id="MobiDB-lite"/>
    </source>
</evidence>
<dbReference type="SMART" id="SM00005">
    <property type="entry name" value="DEATH"/>
    <property type="match status" value="3"/>
</dbReference>
<dbReference type="AlphaFoldDB" id="A0A913ZWG7"/>